<evidence type="ECO:0000256" key="6">
    <source>
        <dbReference type="ARBA" id="ARBA00022598"/>
    </source>
</evidence>
<keyword evidence="6 19" id="KW-0436">Ligase</keyword>
<dbReference type="Pfam" id="PF02403">
    <property type="entry name" value="Seryl_tRNA_N"/>
    <property type="match status" value="1"/>
</dbReference>
<dbReference type="InterPro" id="IPR033729">
    <property type="entry name" value="SerRS_core"/>
</dbReference>
<evidence type="ECO:0000313" key="20">
    <source>
        <dbReference type="Proteomes" id="UP000253410"/>
    </source>
</evidence>
<dbReference type="SUPFAM" id="SSF46589">
    <property type="entry name" value="tRNA-binding arm"/>
    <property type="match status" value="1"/>
</dbReference>
<feature type="domain" description="Aminoacyl-transfer RNA synthetases class-II family profile" evidence="18">
    <location>
        <begin position="139"/>
        <end position="410"/>
    </location>
</feature>
<feature type="binding site" evidence="16">
    <location>
        <begin position="264"/>
        <end position="266"/>
    </location>
    <ligand>
        <name>ATP</name>
        <dbReference type="ChEBI" id="CHEBI:30616"/>
    </ligand>
</feature>
<evidence type="ECO:0000256" key="8">
    <source>
        <dbReference type="ARBA" id="ARBA00022840"/>
    </source>
</evidence>
<evidence type="ECO:0000256" key="13">
    <source>
        <dbReference type="ARBA" id="ARBA00048823"/>
    </source>
</evidence>
<organism evidence="19 20">
    <name type="scientific">Chitinophaga flava</name>
    <dbReference type="NCBI Taxonomy" id="2259036"/>
    <lineage>
        <taxon>Bacteria</taxon>
        <taxon>Pseudomonadati</taxon>
        <taxon>Bacteroidota</taxon>
        <taxon>Chitinophagia</taxon>
        <taxon>Chitinophagales</taxon>
        <taxon>Chitinophagaceae</taxon>
        <taxon>Chitinophaga</taxon>
    </lineage>
</organism>
<evidence type="ECO:0000256" key="3">
    <source>
        <dbReference type="ARBA" id="ARBA00010728"/>
    </source>
</evidence>
<dbReference type="NCBIfam" id="TIGR00414">
    <property type="entry name" value="serS"/>
    <property type="match status" value="1"/>
</dbReference>
<dbReference type="GO" id="GO:0006434">
    <property type="term" value="P:seryl-tRNA aminoacylation"/>
    <property type="evidence" value="ECO:0007669"/>
    <property type="project" value="UniProtKB-UniRule"/>
</dbReference>
<dbReference type="PANTHER" id="PTHR43697">
    <property type="entry name" value="SERYL-TRNA SYNTHETASE"/>
    <property type="match status" value="1"/>
</dbReference>
<evidence type="ECO:0000256" key="7">
    <source>
        <dbReference type="ARBA" id="ARBA00022741"/>
    </source>
</evidence>
<feature type="binding site" evidence="15">
    <location>
        <position position="287"/>
    </location>
    <ligand>
        <name>L-serine</name>
        <dbReference type="ChEBI" id="CHEBI:33384"/>
    </ligand>
</feature>
<comment type="caution">
    <text evidence="19">The sequence shown here is derived from an EMBL/GenBank/DDBJ whole genome shotgun (WGS) entry which is preliminary data.</text>
</comment>
<feature type="binding site" evidence="15">
    <location>
        <position position="233"/>
    </location>
    <ligand>
        <name>L-serine</name>
        <dbReference type="ChEBI" id="CHEBI:33384"/>
    </ligand>
</feature>
<evidence type="ECO:0000256" key="17">
    <source>
        <dbReference type="SAM" id="Coils"/>
    </source>
</evidence>
<dbReference type="Gene3D" id="1.10.287.40">
    <property type="entry name" value="Serine-tRNA synthetase, tRNA binding domain"/>
    <property type="match status" value="1"/>
</dbReference>
<keyword evidence="5" id="KW-0963">Cytoplasm</keyword>
<dbReference type="PIRSF" id="PIRSF001529">
    <property type="entry name" value="Ser-tRNA-synth_IIa"/>
    <property type="match status" value="1"/>
</dbReference>
<keyword evidence="7" id="KW-0547">Nucleotide-binding</keyword>
<evidence type="ECO:0000256" key="9">
    <source>
        <dbReference type="ARBA" id="ARBA00022917"/>
    </source>
</evidence>
<dbReference type="InterPro" id="IPR015866">
    <property type="entry name" value="Ser-tRNA-synth_1_N"/>
</dbReference>
<feature type="binding site" evidence="15">
    <location>
        <position position="384"/>
    </location>
    <ligand>
        <name>L-serine</name>
        <dbReference type="ChEBI" id="CHEBI:33384"/>
    </ligand>
</feature>
<evidence type="ECO:0000256" key="15">
    <source>
        <dbReference type="PIRSR" id="PIRSR001529-1"/>
    </source>
</evidence>
<dbReference type="GO" id="GO:0005524">
    <property type="term" value="F:ATP binding"/>
    <property type="evidence" value="ECO:0007669"/>
    <property type="project" value="UniProtKB-KW"/>
</dbReference>
<evidence type="ECO:0000259" key="18">
    <source>
        <dbReference type="PROSITE" id="PS50862"/>
    </source>
</evidence>
<dbReference type="EC" id="6.1.1.11" evidence="4 14"/>
<dbReference type="Pfam" id="PF00587">
    <property type="entry name" value="tRNA-synt_2b"/>
    <property type="match status" value="1"/>
</dbReference>
<feature type="coiled-coil region" evidence="17">
    <location>
        <begin position="32"/>
        <end position="66"/>
    </location>
</feature>
<dbReference type="CDD" id="cd00770">
    <property type="entry name" value="SerRS_core"/>
    <property type="match status" value="1"/>
</dbReference>
<accession>A0A365Y3B4</accession>
<evidence type="ECO:0000256" key="4">
    <source>
        <dbReference type="ARBA" id="ARBA00012840"/>
    </source>
</evidence>
<dbReference type="RefSeq" id="WP_113615606.1">
    <property type="nucleotide sequence ID" value="NZ_QFFJ01000001.1"/>
</dbReference>
<dbReference type="GO" id="GO:0005737">
    <property type="term" value="C:cytoplasm"/>
    <property type="evidence" value="ECO:0007669"/>
    <property type="project" value="UniProtKB-SubCell"/>
</dbReference>
<protein>
    <recommendedName>
        <fullName evidence="11 14">Serine--tRNA ligase</fullName>
        <ecNumber evidence="4 14">6.1.1.11</ecNumber>
    </recommendedName>
</protein>
<dbReference type="AlphaFoldDB" id="A0A365Y3B4"/>
<dbReference type="PANTHER" id="PTHR43697:SF1">
    <property type="entry name" value="SERINE--TRNA LIGASE"/>
    <property type="match status" value="1"/>
</dbReference>
<evidence type="ECO:0000256" key="1">
    <source>
        <dbReference type="ARBA" id="ARBA00004496"/>
    </source>
</evidence>
<dbReference type="PROSITE" id="PS50862">
    <property type="entry name" value="AA_TRNA_LIGASE_II"/>
    <property type="match status" value="1"/>
</dbReference>
<dbReference type="SUPFAM" id="SSF55681">
    <property type="entry name" value="Class II aaRS and biotin synthetases"/>
    <property type="match status" value="1"/>
</dbReference>
<comment type="catalytic activity">
    <reaction evidence="12">
        <text>tRNA(Sec) + L-serine + ATP = L-seryl-tRNA(Sec) + AMP + diphosphate + H(+)</text>
        <dbReference type="Rhea" id="RHEA:42580"/>
        <dbReference type="Rhea" id="RHEA-COMP:9742"/>
        <dbReference type="Rhea" id="RHEA-COMP:10128"/>
        <dbReference type="ChEBI" id="CHEBI:15378"/>
        <dbReference type="ChEBI" id="CHEBI:30616"/>
        <dbReference type="ChEBI" id="CHEBI:33019"/>
        <dbReference type="ChEBI" id="CHEBI:33384"/>
        <dbReference type="ChEBI" id="CHEBI:78442"/>
        <dbReference type="ChEBI" id="CHEBI:78533"/>
        <dbReference type="ChEBI" id="CHEBI:456215"/>
        <dbReference type="EC" id="6.1.1.11"/>
    </reaction>
</comment>
<dbReference type="InterPro" id="IPR045864">
    <property type="entry name" value="aa-tRNA-synth_II/BPL/LPL"/>
</dbReference>
<keyword evidence="17" id="KW-0175">Coiled coil</keyword>
<dbReference type="GO" id="GO:0004828">
    <property type="term" value="F:serine-tRNA ligase activity"/>
    <property type="evidence" value="ECO:0007669"/>
    <property type="project" value="UniProtKB-UniRule"/>
</dbReference>
<keyword evidence="20" id="KW-1185">Reference proteome</keyword>
<dbReference type="InterPro" id="IPR042103">
    <property type="entry name" value="SerRS_1_N_sf"/>
</dbReference>
<dbReference type="InterPro" id="IPR006195">
    <property type="entry name" value="aa-tRNA-synth_II"/>
</dbReference>
<dbReference type="InterPro" id="IPR002317">
    <property type="entry name" value="Ser-tRNA-ligase_type_1"/>
</dbReference>
<evidence type="ECO:0000256" key="11">
    <source>
        <dbReference type="ARBA" id="ARBA00039158"/>
    </source>
</evidence>
<feature type="binding site" evidence="15">
    <location>
        <position position="264"/>
    </location>
    <ligand>
        <name>L-serine</name>
        <dbReference type="ChEBI" id="CHEBI:33384"/>
    </ligand>
</feature>
<keyword evidence="10" id="KW-0030">Aminoacyl-tRNA synthetase</keyword>
<evidence type="ECO:0000256" key="12">
    <source>
        <dbReference type="ARBA" id="ARBA00047929"/>
    </source>
</evidence>
<dbReference type="EMBL" id="QFFJ01000001">
    <property type="protein sequence ID" value="RBL93010.1"/>
    <property type="molecule type" value="Genomic_DNA"/>
</dbReference>
<comment type="subcellular location">
    <subcellularLocation>
        <location evidence="1">Cytoplasm</location>
    </subcellularLocation>
</comment>
<dbReference type="Proteomes" id="UP000253410">
    <property type="component" value="Unassembled WGS sequence"/>
</dbReference>
<dbReference type="InterPro" id="IPR010978">
    <property type="entry name" value="tRNA-bd_arm"/>
</dbReference>
<evidence type="ECO:0000256" key="2">
    <source>
        <dbReference type="ARBA" id="ARBA00005045"/>
    </source>
</evidence>
<dbReference type="PRINTS" id="PR00981">
    <property type="entry name" value="TRNASYNTHSER"/>
</dbReference>
<reference evidence="19 20" key="1">
    <citation type="submission" date="2018-05" db="EMBL/GenBank/DDBJ databases">
        <title>Chitinophaga sp. K3CV102501T nov., isolated from isolated from a monsoon evergreen broad-leaved forest soil.</title>
        <authorList>
            <person name="Lv Y."/>
        </authorList>
    </citation>
    <scope>NUCLEOTIDE SEQUENCE [LARGE SCALE GENOMIC DNA]</scope>
    <source>
        <strain evidence="19 20">GDMCC 1.1325</strain>
    </source>
</reference>
<evidence type="ECO:0000256" key="16">
    <source>
        <dbReference type="PIRSR" id="PIRSR001529-2"/>
    </source>
</evidence>
<dbReference type="InterPro" id="IPR002314">
    <property type="entry name" value="aa-tRNA-synt_IIb"/>
</dbReference>
<sequence>MLQVPFIRQNKDLVLERLALKNFKEVALVDEVLALDDKRKKLTLEYDETQAQVNSLSKEIGKLMAQGKKEEGEQQRAAVNALKEKLGPVNDELNATEKALHDTLVKLPNLPAAIVPPGKTPEENVEVRRGGTTPVLPADAVPHWDLAKKYQLIDFELGNKITGSGFPVFKNKGARLQRALVQYFLDYNLENGYTEYAPPYLVNEASAFGTGQLPDKEGQMYHAKDDNYFLIPTAEVPLTNIYRDEIVKDTDLPIKMTGYTPCFRREAGSYGKDVRGLNRVHQFDKVEIVQIVHPEKSYEALDQMVAHVEQLLNNLGLEYRILRLCGGDMSFTAAITYDFEVYSAAQQKWLEVSSVSNFEAFQTNRMKIRFKEQNGKPQLAHSLNGSSLALPRIMACLLENNQTADGIQLPAVLHDYFGADKIN</sequence>
<evidence type="ECO:0000256" key="14">
    <source>
        <dbReference type="NCBIfam" id="TIGR00414"/>
    </source>
</evidence>
<dbReference type="OrthoDB" id="9804647at2"/>
<keyword evidence="8 16" id="KW-0067">ATP-binding</keyword>
<feature type="binding site" evidence="16">
    <location>
        <begin position="351"/>
        <end position="354"/>
    </location>
    <ligand>
        <name>ATP</name>
        <dbReference type="ChEBI" id="CHEBI:30616"/>
    </ligand>
</feature>
<evidence type="ECO:0000256" key="10">
    <source>
        <dbReference type="ARBA" id="ARBA00023146"/>
    </source>
</evidence>
<evidence type="ECO:0000313" key="19">
    <source>
        <dbReference type="EMBL" id="RBL93010.1"/>
    </source>
</evidence>
<gene>
    <name evidence="19" type="ORF">DF182_10680</name>
</gene>
<comment type="similarity">
    <text evidence="3">Belongs to the class-II aminoacyl-tRNA synthetase family. Type-1 seryl-tRNA synthetase subfamily.</text>
</comment>
<evidence type="ECO:0000256" key="5">
    <source>
        <dbReference type="ARBA" id="ARBA00022490"/>
    </source>
</evidence>
<dbReference type="Gene3D" id="3.30.930.10">
    <property type="entry name" value="Bira Bifunctional Protein, Domain 2"/>
    <property type="match status" value="1"/>
</dbReference>
<name>A0A365Y3B4_9BACT</name>
<feature type="binding site" evidence="16">
    <location>
        <begin position="280"/>
        <end position="283"/>
    </location>
    <ligand>
        <name>ATP</name>
        <dbReference type="ChEBI" id="CHEBI:30616"/>
    </ligand>
</feature>
<keyword evidence="9" id="KW-0648">Protein biosynthesis</keyword>
<proteinExistence type="inferred from homology"/>
<comment type="catalytic activity">
    <reaction evidence="13">
        <text>tRNA(Ser) + L-serine + ATP = L-seryl-tRNA(Ser) + AMP + diphosphate + H(+)</text>
        <dbReference type="Rhea" id="RHEA:12292"/>
        <dbReference type="Rhea" id="RHEA-COMP:9669"/>
        <dbReference type="Rhea" id="RHEA-COMP:9703"/>
        <dbReference type="ChEBI" id="CHEBI:15378"/>
        <dbReference type="ChEBI" id="CHEBI:30616"/>
        <dbReference type="ChEBI" id="CHEBI:33019"/>
        <dbReference type="ChEBI" id="CHEBI:33384"/>
        <dbReference type="ChEBI" id="CHEBI:78442"/>
        <dbReference type="ChEBI" id="CHEBI:78533"/>
        <dbReference type="ChEBI" id="CHEBI:456215"/>
        <dbReference type="EC" id="6.1.1.11"/>
    </reaction>
</comment>
<comment type="pathway">
    <text evidence="2">Aminoacyl-tRNA biosynthesis; selenocysteinyl-tRNA(Sec) biosynthesis; L-seryl-tRNA(Sec) from L-serine and tRNA(Sec): step 1/1.</text>
</comment>